<reference evidence="2" key="2">
    <citation type="submission" date="2020-06" db="EMBL/GenBank/DDBJ databases">
        <title>Helianthus annuus Genome sequencing and assembly Release 2.</title>
        <authorList>
            <person name="Gouzy J."/>
            <person name="Langlade N."/>
            <person name="Munos S."/>
        </authorList>
    </citation>
    <scope>NUCLEOTIDE SEQUENCE</scope>
    <source>
        <tissue evidence="2">Leaves</tissue>
    </source>
</reference>
<protein>
    <submittedName>
        <fullName evidence="2">Uncharacterized protein</fullName>
    </submittedName>
</protein>
<sequence>MTVIYHGLNKSNVVCVQACLLYVCSVSLVLLSCVRDVSGGVFLPEFVVLCHVVGICVTLRNLVLVLLNSIFDLFLYVVVHMALLQVPCGYFSGCYMLLQVVATVVSLRGQDGTLDGLRSSLQVLVY</sequence>
<feature type="transmembrane region" description="Helical" evidence="1">
    <location>
        <begin position="12"/>
        <end position="34"/>
    </location>
</feature>
<feature type="transmembrane region" description="Helical" evidence="1">
    <location>
        <begin position="73"/>
        <end position="98"/>
    </location>
</feature>
<gene>
    <name evidence="2" type="ORF">HanXRQr2_Chr12g0546181</name>
</gene>
<feature type="transmembrane region" description="Helical" evidence="1">
    <location>
        <begin position="46"/>
        <end position="67"/>
    </location>
</feature>
<proteinExistence type="predicted"/>
<dbReference type="Gramene" id="mRNA:HanXRQr2_Chr12g0546181">
    <property type="protein sequence ID" value="mRNA:HanXRQr2_Chr12g0546181"/>
    <property type="gene ID" value="HanXRQr2_Chr12g0546181"/>
</dbReference>
<evidence type="ECO:0000256" key="1">
    <source>
        <dbReference type="SAM" id="Phobius"/>
    </source>
</evidence>
<keyword evidence="3" id="KW-1185">Reference proteome</keyword>
<reference evidence="2" key="1">
    <citation type="journal article" date="2017" name="Nature">
        <title>The sunflower genome provides insights into oil metabolism, flowering and Asterid evolution.</title>
        <authorList>
            <person name="Badouin H."/>
            <person name="Gouzy J."/>
            <person name="Grassa C.J."/>
            <person name="Murat F."/>
            <person name="Staton S.E."/>
            <person name="Cottret L."/>
            <person name="Lelandais-Briere C."/>
            <person name="Owens G.L."/>
            <person name="Carrere S."/>
            <person name="Mayjonade B."/>
            <person name="Legrand L."/>
            <person name="Gill N."/>
            <person name="Kane N.C."/>
            <person name="Bowers J.E."/>
            <person name="Hubner S."/>
            <person name="Bellec A."/>
            <person name="Berard A."/>
            <person name="Berges H."/>
            <person name="Blanchet N."/>
            <person name="Boniface M.C."/>
            <person name="Brunel D."/>
            <person name="Catrice O."/>
            <person name="Chaidir N."/>
            <person name="Claudel C."/>
            <person name="Donnadieu C."/>
            <person name="Faraut T."/>
            <person name="Fievet G."/>
            <person name="Helmstetter N."/>
            <person name="King M."/>
            <person name="Knapp S.J."/>
            <person name="Lai Z."/>
            <person name="Le Paslier M.C."/>
            <person name="Lippi Y."/>
            <person name="Lorenzon L."/>
            <person name="Mandel J.R."/>
            <person name="Marage G."/>
            <person name="Marchand G."/>
            <person name="Marquand E."/>
            <person name="Bret-Mestries E."/>
            <person name="Morien E."/>
            <person name="Nambeesan S."/>
            <person name="Nguyen T."/>
            <person name="Pegot-Espagnet P."/>
            <person name="Pouilly N."/>
            <person name="Raftis F."/>
            <person name="Sallet E."/>
            <person name="Schiex T."/>
            <person name="Thomas J."/>
            <person name="Vandecasteele C."/>
            <person name="Vares D."/>
            <person name="Vear F."/>
            <person name="Vautrin S."/>
            <person name="Crespi M."/>
            <person name="Mangin B."/>
            <person name="Burke J.M."/>
            <person name="Salse J."/>
            <person name="Munos S."/>
            <person name="Vincourt P."/>
            <person name="Rieseberg L.H."/>
            <person name="Langlade N.B."/>
        </authorList>
    </citation>
    <scope>NUCLEOTIDE SEQUENCE</scope>
    <source>
        <tissue evidence="2">Leaves</tissue>
    </source>
</reference>
<accession>A0A9K3MWJ0</accession>
<keyword evidence="1" id="KW-1133">Transmembrane helix</keyword>
<keyword evidence="1" id="KW-0812">Transmembrane</keyword>
<evidence type="ECO:0000313" key="3">
    <source>
        <dbReference type="Proteomes" id="UP000215914"/>
    </source>
</evidence>
<evidence type="ECO:0000313" key="2">
    <source>
        <dbReference type="EMBL" id="KAF5778326.1"/>
    </source>
</evidence>
<organism evidence="2 3">
    <name type="scientific">Helianthus annuus</name>
    <name type="common">Common sunflower</name>
    <dbReference type="NCBI Taxonomy" id="4232"/>
    <lineage>
        <taxon>Eukaryota</taxon>
        <taxon>Viridiplantae</taxon>
        <taxon>Streptophyta</taxon>
        <taxon>Embryophyta</taxon>
        <taxon>Tracheophyta</taxon>
        <taxon>Spermatophyta</taxon>
        <taxon>Magnoliopsida</taxon>
        <taxon>eudicotyledons</taxon>
        <taxon>Gunneridae</taxon>
        <taxon>Pentapetalae</taxon>
        <taxon>asterids</taxon>
        <taxon>campanulids</taxon>
        <taxon>Asterales</taxon>
        <taxon>Asteraceae</taxon>
        <taxon>Asteroideae</taxon>
        <taxon>Heliantheae alliance</taxon>
        <taxon>Heliantheae</taxon>
        <taxon>Helianthus</taxon>
    </lineage>
</organism>
<dbReference type="Proteomes" id="UP000215914">
    <property type="component" value="Unassembled WGS sequence"/>
</dbReference>
<comment type="caution">
    <text evidence="2">The sequence shown here is derived from an EMBL/GenBank/DDBJ whole genome shotgun (WGS) entry which is preliminary data.</text>
</comment>
<name>A0A9K3MWJ0_HELAN</name>
<dbReference type="AlphaFoldDB" id="A0A9K3MWJ0"/>
<dbReference type="EMBL" id="MNCJ02000327">
    <property type="protein sequence ID" value="KAF5778326.1"/>
    <property type="molecule type" value="Genomic_DNA"/>
</dbReference>
<keyword evidence="1" id="KW-0472">Membrane</keyword>